<evidence type="ECO:0000313" key="1">
    <source>
        <dbReference type="EMBL" id="GAG23219.1"/>
    </source>
</evidence>
<organism evidence="1">
    <name type="scientific">marine sediment metagenome</name>
    <dbReference type="NCBI Taxonomy" id="412755"/>
    <lineage>
        <taxon>unclassified sequences</taxon>
        <taxon>metagenomes</taxon>
        <taxon>ecological metagenomes</taxon>
    </lineage>
</organism>
<comment type="caution">
    <text evidence="1">The sequence shown here is derived from an EMBL/GenBank/DDBJ whole genome shotgun (WGS) entry which is preliminary data.</text>
</comment>
<gene>
    <name evidence="1" type="ORF">S01H1_47654</name>
</gene>
<dbReference type="AlphaFoldDB" id="X0VXP2"/>
<name>X0VXP2_9ZZZZ</name>
<reference evidence="1" key="1">
    <citation type="journal article" date="2014" name="Front. Microbiol.">
        <title>High frequency of phylogenetically diverse reductive dehalogenase-homologous genes in deep subseafloor sedimentary metagenomes.</title>
        <authorList>
            <person name="Kawai M."/>
            <person name="Futagami T."/>
            <person name="Toyoda A."/>
            <person name="Takaki Y."/>
            <person name="Nishi S."/>
            <person name="Hori S."/>
            <person name="Arai W."/>
            <person name="Tsubouchi T."/>
            <person name="Morono Y."/>
            <person name="Uchiyama I."/>
            <person name="Ito T."/>
            <person name="Fujiyama A."/>
            <person name="Inagaki F."/>
            <person name="Takami H."/>
        </authorList>
    </citation>
    <scope>NUCLEOTIDE SEQUENCE</scope>
    <source>
        <strain evidence="1">Expedition CK06-06</strain>
    </source>
</reference>
<sequence length="51" mass="6020">MRYRINFTWPDGTDDSFIVIGKVDECKKKASTFFHEHGLIEKNCNPWSEEV</sequence>
<dbReference type="EMBL" id="BARS01030558">
    <property type="protein sequence ID" value="GAG23219.1"/>
    <property type="molecule type" value="Genomic_DNA"/>
</dbReference>
<accession>X0VXP2</accession>
<proteinExistence type="predicted"/>
<protein>
    <submittedName>
        <fullName evidence="1">Uncharacterized protein</fullName>
    </submittedName>
</protein>